<gene>
    <name evidence="12" type="ORF">SAMN04488122_3114</name>
</gene>
<keyword evidence="4 8" id="KW-0812">Transmembrane</keyword>
<dbReference type="Pfam" id="PF13715">
    <property type="entry name" value="CarbopepD_reg_2"/>
    <property type="match status" value="1"/>
</dbReference>
<dbReference type="InterPro" id="IPR037066">
    <property type="entry name" value="Plug_dom_sf"/>
</dbReference>
<keyword evidence="7 8" id="KW-0998">Cell outer membrane</keyword>
<evidence type="ECO:0000256" key="6">
    <source>
        <dbReference type="ARBA" id="ARBA00023136"/>
    </source>
</evidence>
<dbReference type="InterPro" id="IPR039426">
    <property type="entry name" value="TonB-dep_rcpt-like"/>
</dbReference>
<evidence type="ECO:0000256" key="9">
    <source>
        <dbReference type="RuleBase" id="RU003357"/>
    </source>
</evidence>
<dbReference type="Gene3D" id="2.170.130.10">
    <property type="entry name" value="TonB-dependent receptor, plug domain"/>
    <property type="match status" value="1"/>
</dbReference>
<dbReference type="Proteomes" id="UP000199310">
    <property type="component" value="Unassembled WGS sequence"/>
</dbReference>
<protein>
    <submittedName>
        <fullName evidence="12">TonB-linked outer membrane protein, SusC/RagA family</fullName>
    </submittedName>
</protein>
<dbReference type="NCBIfam" id="TIGR04057">
    <property type="entry name" value="SusC_RagA_signa"/>
    <property type="match status" value="1"/>
</dbReference>
<evidence type="ECO:0000313" key="13">
    <source>
        <dbReference type="Proteomes" id="UP000199310"/>
    </source>
</evidence>
<dbReference type="InterPro" id="IPR023996">
    <property type="entry name" value="TonB-dep_OMP_SusC/RagA"/>
</dbReference>
<keyword evidence="2 8" id="KW-0813">Transport</keyword>
<dbReference type="Gene3D" id="2.40.170.20">
    <property type="entry name" value="TonB-dependent receptor, beta-barrel domain"/>
    <property type="match status" value="1"/>
</dbReference>
<dbReference type="SUPFAM" id="SSF49464">
    <property type="entry name" value="Carboxypeptidase regulatory domain-like"/>
    <property type="match status" value="1"/>
</dbReference>
<comment type="subcellular location">
    <subcellularLocation>
        <location evidence="1 8">Cell outer membrane</location>
        <topology evidence="1 8">Multi-pass membrane protein</topology>
    </subcellularLocation>
</comment>
<keyword evidence="6 8" id="KW-0472">Membrane</keyword>
<reference evidence="13" key="1">
    <citation type="submission" date="2016-10" db="EMBL/GenBank/DDBJ databases">
        <authorList>
            <person name="Varghese N."/>
            <person name="Submissions S."/>
        </authorList>
    </citation>
    <scope>NUCLEOTIDE SEQUENCE [LARGE SCALE GENOMIC DNA]</scope>
    <source>
        <strain evidence="13">DSM 3695</strain>
    </source>
</reference>
<dbReference type="Gene3D" id="2.60.40.1120">
    <property type="entry name" value="Carboxypeptidase-like, regulatory domain"/>
    <property type="match status" value="1"/>
</dbReference>
<dbReference type="STRING" id="29529.SAMN04488122_3114"/>
<dbReference type="NCBIfam" id="TIGR04056">
    <property type="entry name" value="OMP_RagA_SusC"/>
    <property type="match status" value="1"/>
</dbReference>
<evidence type="ECO:0000256" key="5">
    <source>
        <dbReference type="ARBA" id="ARBA00023077"/>
    </source>
</evidence>
<dbReference type="AlphaFoldDB" id="A0A1I0RNC6"/>
<evidence type="ECO:0000256" key="2">
    <source>
        <dbReference type="ARBA" id="ARBA00022448"/>
    </source>
</evidence>
<sequence>MKFLIRGRLRLFPKRTFAYYMKLSCLLASAFLLGINMLIAAPGKAQRLEEVDVMVGLKHQPLKEGFKQIQQQSHFKFAYVEAQLADYEPLTLPAERRSVLQTLNLLLQHTSLSWSLNANTIVITEKSKPTVIITLLPPVTISGKVTDEKGNGLPNVTITIKNGGGGAITDVNGHYSIRVPDEKSVIIFSMIGYTAVEVAAGSGSSRNVVMKEETRSLNNVVVIGYGTQKKRNVTAAISSVPMAEMRDMPLSNVATGMQGKIPGVIVQQTGGAPGATPAIKVRGFGSISAGTNPLIVVDGNIVDASVFSNLSSNDVQSIDVLKDASSTAIYGSKGSNGVLIVTTKRGKTGATKFNADVYTGFQELSKKIDVLNSQQFAEFSKEASNNAYLDNVPGASINDPNSARPSSYLRYRYPRGDLFDWFNFDDPAKVAAMPTYDYQDMIFRKGMINNYQVTASGGTDKAQYLVTGGYLKQDGIIDKSTLDRYSVRANVDLNITDRFKLGANINPVYKIQQEVNSDGHWASNGIINAALSAVPMTPIWNADHSAYTSQTALAVPYGWPGITNPVANITENPSELITTNLLTNVYASYQFLKDFTYRATGNFNVGSGRRNAYKTSRLPLNQILPPTQAVGEAYSDMTTSWLFNQTLNYTKNSGAHHLDLLLGMEAYKYQFQRSQAIGTSYANDVVPTLNAAGLPSTVNSFRTANSSTSYFGRATYNYKEKYIANVSLRADGSSIFGSQNRWGVFPAGSVGWVITEEPFMKNIPTVSNAKLRVSYGLAGNNQFTSDYPYLATLDADNYSFNNTLVNGLAAATMGNPELGWEKSKQFDAGIDIGLFHERIAIGIDYYKRNTNDLLLAVNVPTITGFSTAVKNIGAIENKGWEFSLATRNLTGAFTWNTNASISFNRNTVLALGPTGDPIRSNSGVNETNITVIGKPIGNIYGYKQIGIFQNQADLDKFPHDATSRPGDVKFEDVNKDGKITADDRTIIGNSQPDFIYGLTNTFRYKNFDLMVAIQGQQGGQILNLSRRFFENVEGSANQLTTVMNRWQSEAKPGNGIIPRANQRTTGNNNAISDRWVEDASYLRIQNISLGYQLPEKMLQHIRLQQARIYLSAQNLYTFTNYLNYNPEVSNYEGALTSGVDYGRYPLARTFVVGVNIGF</sequence>
<evidence type="ECO:0000256" key="8">
    <source>
        <dbReference type="PROSITE-ProRule" id="PRU01360"/>
    </source>
</evidence>
<proteinExistence type="inferred from homology"/>
<evidence type="ECO:0000256" key="1">
    <source>
        <dbReference type="ARBA" id="ARBA00004571"/>
    </source>
</evidence>
<dbReference type="InterPro" id="IPR000531">
    <property type="entry name" value="Beta-barrel_TonB"/>
</dbReference>
<feature type="domain" description="TonB-dependent receptor plug" evidence="11">
    <location>
        <begin position="229"/>
        <end position="338"/>
    </location>
</feature>
<keyword evidence="3 8" id="KW-1134">Transmembrane beta strand</keyword>
<keyword evidence="5 9" id="KW-0798">TonB box</keyword>
<dbReference type="Pfam" id="PF07715">
    <property type="entry name" value="Plug"/>
    <property type="match status" value="1"/>
</dbReference>
<dbReference type="InterPro" id="IPR012910">
    <property type="entry name" value="Plug_dom"/>
</dbReference>
<evidence type="ECO:0000313" key="12">
    <source>
        <dbReference type="EMBL" id="SEW42536.1"/>
    </source>
</evidence>
<feature type="domain" description="TonB-dependent receptor-like beta-barrel" evidence="10">
    <location>
        <begin position="545"/>
        <end position="1115"/>
    </location>
</feature>
<evidence type="ECO:0000256" key="3">
    <source>
        <dbReference type="ARBA" id="ARBA00022452"/>
    </source>
</evidence>
<evidence type="ECO:0000259" key="10">
    <source>
        <dbReference type="Pfam" id="PF00593"/>
    </source>
</evidence>
<evidence type="ECO:0000259" key="11">
    <source>
        <dbReference type="Pfam" id="PF07715"/>
    </source>
</evidence>
<dbReference type="InterPro" id="IPR008969">
    <property type="entry name" value="CarboxyPept-like_regulatory"/>
</dbReference>
<dbReference type="InterPro" id="IPR023997">
    <property type="entry name" value="TonB-dep_OMP_SusC/RagA_CS"/>
</dbReference>
<evidence type="ECO:0000256" key="7">
    <source>
        <dbReference type="ARBA" id="ARBA00023237"/>
    </source>
</evidence>
<evidence type="ECO:0000256" key="4">
    <source>
        <dbReference type="ARBA" id="ARBA00022692"/>
    </source>
</evidence>
<keyword evidence="13" id="KW-1185">Reference proteome</keyword>
<accession>A0A1I0RNC6</accession>
<name>A0A1I0RNC6_9BACT</name>
<dbReference type="SUPFAM" id="SSF56935">
    <property type="entry name" value="Porins"/>
    <property type="match status" value="1"/>
</dbReference>
<dbReference type="EMBL" id="FOJG01000001">
    <property type="protein sequence ID" value="SEW42536.1"/>
    <property type="molecule type" value="Genomic_DNA"/>
</dbReference>
<comment type="similarity">
    <text evidence="8 9">Belongs to the TonB-dependent receptor family.</text>
</comment>
<dbReference type="InterPro" id="IPR036942">
    <property type="entry name" value="Beta-barrel_TonB_sf"/>
</dbReference>
<dbReference type="GO" id="GO:0009279">
    <property type="term" value="C:cell outer membrane"/>
    <property type="evidence" value="ECO:0007669"/>
    <property type="project" value="UniProtKB-SubCell"/>
</dbReference>
<dbReference type="PROSITE" id="PS52016">
    <property type="entry name" value="TONB_DEPENDENT_REC_3"/>
    <property type="match status" value="1"/>
</dbReference>
<dbReference type="Pfam" id="PF00593">
    <property type="entry name" value="TonB_dep_Rec_b-barrel"/>
    <property type="match status" value="1"/>
</dbReference>
<organism evidence="12 13">
    <name type="scientific">Chitinophaga arvensicola</name>
    <dbReference type="NCBI Taxonomy" id="29529"/>
    <lineage>
        <taxon>Bacteria</taxon>
        <taxon>Pseudomonadati</taxon>
        <taxon>Bacteroidota</taxon>
        <taxon>Chitinophagia</taxon>
        <taxon>Chitinophagales</taxon>
        <taxon>Chitinophagaceae</taxon>
        <taxon>Chitinophaga</taxon>
    </lineage>
</organism>